<keyword evidence="1" id="KW-0238">DNA-binding</keyword>
<dbReference type="SUPFAM" id="SSF52172">
    <property type="entry name" value="CheY-like"/>
    <property type="match status" value="1"/>
</dbReference>
<feature type="modified residue" description="4-aspartylphosphate" evidence="2">
    <location>
        <position position="55"/>
    </location>
</feature>
<evidence type="ECO:0000259" key="3">
    <source>
        <dbReference type="PROSITE" id="PS50110"/>
    </source>
</evidence>
<evidence type="ECO:0000259" key="4">
    <source>
        <dbReference type="PROSITE" id="PS50930"/>
    </source>
</evidence>
<dbReference type="GO" id="GO:0032993">
    <property type="term" value="C:protein-DNA complex"/>
    <property type="evidence" value="ECO:0007669"/>
    <property type="project" value="TreeGrafter"/>
</dbReference>
<evidence type="ECO:0000256" key="1">
    <source>
        <dbReference type="ARBA" id="ARBA00023125"/>
    </source>
</evidence>
<dbReference type="Gene3D" id="3.40.50.2300">
    <property type="match status" value="1"/>
</dbReference>
<dbReference type="GO" id="GO:0005829">
    <property type="term" value="C:cytosol"/>
    <property type="evidence" value="ECO:0007669"/>
    <property type="project" value="TreeGrafter"/>
</dbReference>
<dbReference type="InterPro" id="IPR001789">
    <property type="entry name" value="Sig_transdc_resp-reg_receiver"/>
</dbReference>
<dbReference type="InterPro" id="IPR007492">
    <property type="entry name" value="LytTR_DNA-bd_dom"/>
</dbReference>
<dbReference type="InterPro" id="IPR039420">
    <property type="entry name" value="WalR-like"/>
</dbReference>
<dbReference type="GO" id="GO:0006355">
    <property type="term" value="P:regulation of DNA-templated transcription"/>
    <property type="evidence" value="ECO:0007669"/>
    <property type="project" value="TreeGrafter"/>
</dbReference>
<keyword evidence="6" id="KW-1185">Reference proteome</keyword>
<dbReference type="SMART" id="SM00448">
    <property type="entry name" value="REC"/>
    <property type="match status" value="1"/>
</dbReference>
<evidence type="ECO:0000313" key="5">
    <source>
        <dbReference type="EMBL" id="TDX01319.1"/>
    </source>
</evidence>
<dbReference type="Proteomes" id="UP000294498">
    <property type="component" value="Unassembled WGS sequence"/>
</dbReference>
<dbReference type="PANTHER" id="PTHR48111:SF17">
    <property type="entry name" value="TRANSCRIPTIONAL REGULATORY PROTEIN YPDB"/>
    <property type="match status" value="1"/>
</dbReference>
<dbReference type="GO" id="GO:0000156">
    <property type="term" value="F:phosphorelay response regulator activity"/>
    <property type="evidence" value="ECO:0007669"/>
    <property type="project" value="TreeGrafter"/>
</dbReference>
<dbReference type="InterPro" id="IPR011006">
    <property type="entry name" value="CheY-like_superfamily"/>
</dbReference>
<proteinExistence type="predicted"/>
<dbReference type="AlphaFoldDB" id="A0A4R8DT87"/>
<dbReference type="Pfam" id="PF04397">
    <property type="entry name" value="LytTR"/>
    <property type="match status" value="1"/>
</dbReference>
<dbReference type="EMBL" id="SODV01000001">
    <property type="protein sequence ID" value="TDX01319.1"/>
    <property type="molecule type" value="Genomic_DNA"/>
</dbReference>
<feature type="domain" description="HTH LytTR-type" evidence="4">
    <location>
        <begin position="134"/>
        <end position="201"/>
    </location>
</feature>
<dbReference type="PROSITE" id="PS50110">
    <property type="entry name" value="RESPONSE_REGULATORY"/>
    <property type="match status" value="1"/>
</dbReference>
<dbReference type="SMART" id="SM00850">
    <property type="entry name" value="LytTR"/>
    <property type="match status" value="1"/>
</dbReference>
<dbReference type="GO" id="GO:0000976">
    <property type="term" value="F:transcription cis-regulatory region binding"/>
    <property type="evidence" value="ECO:0007669"/>
    <property type="project" value="TreeGrafter"/>
</dbReference>
<feature type="domain" description="Response regulatory" evidence="3">
    <location>
        <begin position="4"/>
        <end position="115"/>
    </location>
</feature>
<dbReference type="PANTHER" id="PTHR48111">
    <property type="entry name" value="REGULATOR OF RPOS"/>
    <property type="match status" value="1"/>
</dbReference>
<comment type="caution">
    <text evidence="5">The sequence shown here is derived from an EMBL/GenBank/DDBJ whole genome shotgun (WGS) entry which is preliminary data.</text>
</comment>
<name>A0A4R8DT87_9BACT</name>
<sequence>MATRCLLVDDEPLAVQLLRQHIGQLPFFEVAGSCANAVEALEVLNHQPIDLLFLDIRMPQLSGLELLKSLRRAPPTILTTAHREYALDGFDLDVVDYLLKPVTFDRFFQSVERFLRRSQQPLSNVLTSSEPQVIYLKSGYKYFKLDLRHILYVESMKDYIRVVTTERTIVSKYKLGDLERELQDKGFLRIHRSYVINMAHVTAFTASELELGVHRLPVGDSYKAYVEKTMPRR</sequence>
<dbReference type="RefSeq" id="WP_133993750.1">
    <property type="nucleotide sequence ID" value="NZ_SODV01000001.1"/>
</dbReference>
<evidence type="ECO:0000313" key="6">
    <source>
        <dbReference type="Proteomes" id="UP000294498"/>
    </source>
</evidence>
<reference evidence="5 6" key="1">
    <citation type="submission" date="2019-03" db="EMBL/GenBank/DDBJ databases">
        <title>Genomic Encyclopedia of Type Strains, Phase IV (KMG-IV): sequencing the most valuable type-strain genomes for metagenomic binning, comparative biology and taxonomic classification.</title>
        <authorList>
            <person name="Goeker M."/>
        </authorList>
    </citation>
    <scope>NUCLEOTIDE SEQUENCE [LARGE SCALE GENOMIC DNA]</scope>
    <source>
        <strain evidence="5 6">DSM 100059</strain>
    </source>
</reference>
<organism evidence="5 6">
    <name type="scientific">Dinghuibacter silviterrae</name>
    <dbReference type="NCBI Taxonomy" id="1539049"/>
    <lineage>
        <taxon>Bacteria</taxon>
        <taxon>Pseudomonadati</taxon>
        <taxon>Bacteroidota</taxon>
        <taxon>Chitinophagia</taxon>
        <taxon>Chitinophagales</taxon>
        <taxon>Chitinophagaceae</taxon>
        <taxon>Dinghuibacter</taxon>
    </lineage>
</organism>
<keyword evidence="2" id="KW-0597">Phosphoprotein</keyword>
<dbReference type="PROSITE" id="PS50930">
    <property type="entry name" value="HTH_LYTTR"/>
    <property type="match status" value="1"/>
</dbReference>
<dbReference type="Pfam" id="PF00072">
    <property type="entry name" value="Response_reg"/>
    <property type="match status" value="1"/>
</dbReference>
<protein>
    <submittedName>
        <fullName evidence="5">LytTR family two component transcriptional regulator</fullName>
    </submittedName>
</protein>
<dbReference type="Gene3D" id="2.40.50.1020">
    <property type="entry name" value="LytTr DNA-binding domain"/>
    <property type="match status" value="1"/>
</dbReference>
<evidence type="ECO:0000256" key="2">
    <source>
        <dbReference type="PROSITE-ProRule" id="PRU00169"/>
    </source>
</evidence>
<accession>A0A4R8DT87</accession>
<gene>
    <name evidence="5" type="ORF">EDB95_2352</name>
</gene>
<dbReference type="OrthoDB" id="1646880at2"/>